<feature type="chain" id="PRO_5039371406" description="SH3b domain-containing protein" evidence="1">
    <location>
        <begin position="24"/>
        <end position="125"/>
    </location>
</feature>
<keyword evidence="1" id="KW-0732">Signal</keyword>
<evidence type="ECO:0000313" key="2">
    <source>
        <dbReference type="EMBL" id="QNP75110.1"/>
    </source>
</evidence>
<reference evidence="2 3" key="1">
    <citation type="submission" date="2020-08" db="EMBL/GenBank/DDBJ databases">
        <title>A novel species.</title>
        <authorList>
            <person name="Gao J."/>
        </authorList>
    </citation>
    <scope>NUCLEOTIDE SEQUENCE [LARGE SCALE GENOMIC DNA]</scope>
    <source>
        <strain evidence="2 3">CRXT-G-22</strain>
    </source>
</reference>
<dbReference type="KEGG" id="sroi:IAG44_40690"/>
<evidence type="ECO:0008006" key="4">
    <source>
        <dbReference type="Google" id="ProtNLM"/>
    </source>
</evidence>
<dbReference type="EMBL" id="CP060828">
    <property type="protein sequence ID" value="QNP75110.1"/>
    <property type="molecule type" value="Genomic_DNA"/>
</dbReference>
<evidence type="ECO:0000256" key="1">
    <source>
        <dbReference type="SAM" id="SignalP"/>
    </source>
</evidence>
<sequence length="125" mass="13186">MIEDSRSRLTRGGLAFAAVAALAVPTAVVVGTAGTASAVPCSQSGPDRDTTPRVRMTAGVSANMRGGPGTGCDVVGWADRQDLLDYRCYVYVGSSSWTYLYNVTDARYGWVADSLLPRYGADSHC</sequence>
<dbReference type="RefSeq" id="WP_187752031.1">
    <property type="nucleotide sequence ID" value="NZ_CP060828.1"/>
</dbReference>
<accession>A0A7H0IQP4</accession>
<evidence type="ECO:0000313" key="3">
    <source>
        <dbReference type="Proteomes" id="UP000516052"/>
    </source>
</evidence>
<keyword evidence="3" id="KW-1185">Reference proteome</keyword>
<feature type="signal peptide" evidence="1">
    <location>
        <begin position="1"/>
        <end position="23"/>
    </location>
</feature>
<dbReference type="Proteomes" id="UP000516052">
    <property type="component" value="Chromosome"/>
</dbReference>
<proteinExistence type="predicted"/>
<organism evidence="2 3">
    <name type="scientific">Streptomyces roseirectus</name>
    <dbReference type="NCBI Taxonomy" id="2768066"/>
    <lineage>
        <taxon>Bacteria</taxon>
        <taxon>Bacillati</taxon>
        <taxon>Actinomycetota</taxon>
        <taxon>Actinomycetes</taxon>
        <taxon>Kitasatosporales</taxon>
        <taxon>Streptomycetaceae</taxon>
        <taxon>Streptomyces</taxon>
    </lineage>
</organism>
<gene>
    <name evidence="2" type="ORF">IAG44_40690</name>
</gene>
<name>A0A7H0IQP4_9ACTN</name>
<protein>
    <recommendedName>
        <fullName evidence="4">SH3b domain-containing protein</fullName>
    </recommendedName>
</protein>
<dbReference type="AlphaFoldDB" id="A0A7H0IQP4"/>